<proteinExistence type="predicted"/>
<organism evidence="3 4">
    <name type="scientific">Solanum tuberosum</name>
    <name type="common">Potato</name>
    <dbReference type="NCBI Taxonomy" id="4113"/>
    <lineage>
        <taxon>Eukaryota</taxon>
        <taxon>Viridiplantae</taxon>
        <taxon>Streptophyta</taxon>
        <taxon>Embryophyta</taxon>
        <taxon>Tracheophyta</taxon>
        <taxon>Spermatophyta</taxon>
        <taxon>Magnoliopsida</taxon>
        <taxon>eudicotyledons</taxon>
        <taxon>Gunneridae</taxon>
        <taxon>Pentapetalae</taxon>
        <taxon>asterids</taxon>
        <taxon>lamiids</taxon>
        <taxon>Solanales</taxon>
        <taxon>Solanaceae</taxon>
        <taxon>Solanoideae</taxon>
        <taxon>Solaneae</taxon>
        <taxon>Solanum</taxon>
    </lineage>
</organism>
<accession>A0ABQ7V904</accession>
<evidence type="ECO:0000259" key="2">
    <source>
        <dbReference type="Pfam" id="PF20167"/>
    </source>
</evidence>
<sequence length="266" mass="30191">MAPNAKNVTGSKWSRKGKTFGSSSGRELVQKFRKKAVQRYGWAWFECQREAKYMGDEYVNEDIRHTLCGVESTAMWERSKDTGRHNTLHFANFNQVARVWLKLVCSVLLPAKHLTEVTRDMVVLVYMLMKGMPINVGAILRQNMMKAEGIEEEAVDMTVAYHPDLMGKIVDVIRTKALDTSHGPVLSVQERQARDDSEKVRSLMRRWSYPLIESTIFLCTSGPAFLEPLDDDEATTNEAMDEEDDADAVNDEATALMVFDRGDEES</sequence>
<dbReference type="Proteomes" id="UP000826656">
    <property type="component" value="Unassembled WGS sequence"/>
</dbReference>
<feature type="compositionally biased region" description="Polar residues" evidence="1">
    <location>
        <begin position="1"/>
        <end position="12"/>
    </location>
</feature>
<comment type="caution">
    <text evidence="3">The sequence shown here is derived from an EMBL/GenBank/DDBJ whole genome shotgun (WGS) entry which is preliminary data.</text>
</comment>
<evidence type="ECO:0000313" key="3">
    <source>
        <dbReference type="EMBL" id="KAH0760564.1"/>
    </source>
</evidence>
<feature type="region of interest" description="Disordered" evidence="1">
    <location>
        <begin position="1"/>
        <end position="22"/>
    </location>
</feature>
<protein>
    <recommendedName>
        <fullName evidence="2">Putative plant transposon protein domain-containing protein</fullName>
    </recommendedName>
</protein>
<dbReference type="Pfam" id="PF20167">
    <property type="entry name" value="Transposase_32"/>
    <property type="match status" value="1"/>
</dbReference>
<name>A0ABQ7V904_SOLTU</name>
<feature type="domain" description="Putative plant transposon protein" evidence="2">
    <location>
        <begin position="49"/>
        <end position="147"/>
    </location>
</feature>
<evidence type="ECO:0000256" key="1">
    <source>
        <dbReference type="SAM" id="MobiDB-lite"/>
    </source>
</evidence>
<evidence type="ECO:0000313" key="4">
    <source>
        <dbReference type="Proteomes" id="UP000826656"/>
    </source>
</evidence>
<dbReference type="InterPro" id="IPR046796">
    <property type="entry name" value="Transposase_32_dom"/>
</dbReference>
<reference evidence="3 4" key="1">
    <citation type="journal article" date="2021" name="bioRxiv">
        <title>Chromosome-scale and haplotype-resolved genome assembly of a tetraploid potato cultivar.</title>
        <authorList>
            <person name="Sun H."/>
            <person name="Jiao W.-B."/>
            <person name="Krause K."/>
            <person name="Campoy J.A."/>
            <person name="Goel M."/>
            <person name="Folz-Donahue K."/>
            <person name="Kukat C."/>
            <person name="Huettel B."/>
            <person name="Schneeberger K."/>
        </authorList>
    </citation>
    <scope>NUCLEOTIDE SEQUENCE [LARGE SCALE GENOMIC DNA]</scope>
    <source>
        <strain evidence="3">SolTubOtavaFocal</strain>
        <tissue evidence="3">Leaves</tissue>
    </source>
</reference>
<keyword evidence="4" id="KW-1185">Reference proteome</keyword>
<dbReference type="EMBL" id="JAIVGD010000013">
    <property type="protein sequence ID" value="KAH0760564.1"/>
    <property type="molecule type" value="Genomic_DNA"/>
</dbReference>
<gene>
    <name evidence="3" type="ORF">KY290_016637</name>
</gene>